<feature type="domain" description="CUB" evidence="3">
    <location>
        <begin position="303"/>
        <end position="412"/>
    </location>
</feature>
<accession>A0AAV5X0B3</accession>
<dbReference type="Gene3D" id="2.60.120.290">
    <property type="entry name" value="Spermadhesin, CUB domain"/>
    <property type="match status" value="1"/>
</dbReference>
<evidence type="ECO:0000256" key="2">
    <source>
        <dbReference type="PROSITE-ProRule" id="PRU00059"/>
    </source>
</evidence>
<feature type="non-terminal residue" evidence="6">
    <location>
        <position position="1"/>
    </location>
</feature>
<dbReference type="PANTHER" id="PTHR22991">
    <property type="entry name" value="PROTEIN CBG13490"/>
    <property type="match status" value="1"/>
</dbReference>
<feature type="domain" description="C-type lectin" evidence="4">
    <location>
        <begin position="170"/>
        <end position="287"/>
    </location>
</feature>
<dbReference type="InterPro" id="IPR016186">
    <property type="entry name" value="C-type_lectin-like/link_sf"/>
</dbReference>
<dbReference type="InterPro" id="IPR018378">
    <property type="entry name" value="C-type_lectin_CS"/>
</dbReference>
<gene>
    <name evidence="5" type="ORF">PFISCL1PPCAC_17726</name>
    <name evidence="6" type="ORF">PFISCL1PPCAC_28816</name>
</gene>
<dbReference type="CDD" id="cd00037">
    <property type="entry name" value="CLECT"/>
    <property type="match status" value="2"/>
</dbReference>
<comment type="caution">
    <text evidence="6">The sequence shown here is derived from an EMBL/GenBank/DDBJ whole genome shotgun (WGS) entry which is preliminary data.</text>
</comment>
<evidence type="ECO:0000259" key="3">
    <source>
        <dbReference type="PROSITE" id="PS01180"/>
    </source>
</evidence>
<evidence type="ECO:0000259" key="4">
    <source>
        <dbReference type="PROSITE" id="PS50041"/>
    </source>
</evidence>
<dbReference type="EMBL" id="BTSY01000166">
    <property type="protein sequence ID" value="GMT37519.1"/>
    <property type="molecule type" value="Genomic_DNA"/>
</dbReference>
<dbReference type="SMART" id="SM00042">
    <property type="entry name" value="CUB"/>
    <property type="match status" value="1"/>
</dbReference>
<dbReference type="PANTHER" id="PTHR22991:SF40">
    <property type="entry name" value="PROTEIN CBG13490"/>
    <property type="match status" value="1"/>
</dbReference>
<evidence type="ECO:0008006" key="8">
    <source>
        <dbReference type="Google" id="ProtNLM"/>
    </source>
</evidence>
<evidence type="ECO:0000313" key="5">
    <source>
        <dbReference type="EMBL" id="GMT26429.1"/>
    </source>
</evidence>
<dbReference type="SUPFAM" id="SSF56436">
    <property type="entry name" value="C-type lectin-like"/>
    <property type="match status" value="2"/>
</dbReference>
<dbReference type="Proteomes" id="UP001432322">
    <property type="component" value="Unassembled WGS sequence"/>
</dbReference>
<reference evidence="6" key="1">
    <citation type="submission" date="2023-10" db="EMBL/GenBank/DDBJ databases">
        <title>Genome assembly of Pristionchus species.</title>
        <authorList>
            <person name="Yoshida K."/>
            <person name="Sommer R.J."/>
        </authorList>
    </citation>
    <scope>NUCLEOTIDE SEQUENCE</scope>
    <source>
        <strain evidence="6">RS5133</strain>
    </source>
</reference>
<dbReference type="SUPFAM" id="SSF49854">
    <property type="entry name" value="Spermadhesin, CUB domain"/>
    <property type="match status" value="1"/>
</dbReference>
<dbReference type="InterPro" id="IPR000859">
    <property type="entry name" value="CUB_dom"/>
</dbReference>
<dbReference type="AlphaFoldDB" id="A0AAV5X0B3"/>
<dbReference type="PROSITE" id="PS00615">
    <property type="entry name" value="C_TYPE_LECTIN_1"/>
    <property type="match status" value="1"/>
</dbReference>
<evidence type="ECO:0000313" key="7">
    <source>
        <dbReference type="Proteomes" id="UP001432322"/>
    </source>
</evidence>
<evidence type="ECO:0000256" key="1">
    <source>
        <dbReference type="ARBA" id="ARBA00023157"/>
    </source>
</evidence>
<dbReference type="SMART" id="SM00034">
    <property type="entry name" value="CLECT"/>
    <property type="match status" value="2"/>
</dbReference>
<evidence type="ECO:0000313" key="6">
    <source>
        <dbReference type="EMBL" id="GMT37519.1"/>
    </source>
</evidence>
<dbReference type="InterPro" id="IPR001304">
    <property type="entry name" value="C-type_lectin-like"/>
</dbReference>
<dbReference type="EMBL" id="BTSY01000005">
    <property type="protein sequence ID" value="GMT26429.1"/>
    <property type="molecule type" value="Genomic_DNA"/>
</dbReference>
<dbReference type="PROSITE" id="PS01180">
    <property type="entry name" value="CUB"/>
    <property type="match status" value="1"/>
</dbReference>
<proteinExistence type="predicted"/>
<dbReference type="CDD" id="cd00041">
    <property type="entry name" value="CUB"/>
    <property type="match status" value="1"/>
</dbReference>
<dbReference type="Gene3D" id="3.10.100.10">
    <property type="entry name" value="Mannose-Binding Protein A, subunit A"/>
    <property type="match status" value="2"/>
</dbReference>
<dbReference type="InterPro" id="IPR050976">
    <property type="entry name" value="Snaclec"/>
</dbReference>
<dbReference type="InterPro" id="IPR016187">
    <property type="entry name" value="CTDL_fold"/>
</dbReference>
<dbReference type="PROSITE" id="PS50041">
    <property type="entry name" value="C_TYPE_LECTIN_2"/>
    <property type="match status" value="1"/>
</dbReference>
<keyword evidence="7" id="KW-1185">Reference proteome</keyword>
<protein>
    <recommendedName>
        <fullName evidence="8">C-type lectin</fullName>
    </recommendedName>
</protein>
<organism evidence="6 7">
    <name type="scientific">Pristionchus fissidentatus</name>
    <dbReference type="NCBI Taxonomy" id="1538716"/>
    <lineage>
        <taxon>Eukaryota</taxon>
        <taxon>Metazoa</taxon>
        <taxon>Ecdysozoa</taxon>
        <taxon>Nematoda</taxon>
        <taxon>Chromadorea</taxon>
        <taxon>Rhabditida</taxon>
        <taxon>Rhabditina</taxon>
        <taxon>Diplogasteromorpha</taxon>
        <taxon>Diplogasteroidea</taxon>
        <taxon>Neodiplogasteridae</taxon>
        <taxon>Pristionchus</taxon>
    </lineage>
</organism>
<keyword evidence="1" id="KW-1015">Disulfide bond</keyword>
<comment type="caution">
    <text evidence="2">Lacks conserved residue(s) required for the propagation of feature annotation.</text>
</comment>
<name>A0AAV5X0B3_9BILA</name>
<dbReference type="Pfam" id="PF00059">
    <property type="entry name" value="Lectin_C"/>
    <property type="match status" value="2"/>
</dbReference>
<dbReference type="InterPro" id="IPR035914">
    <property type="entry name" value="Sperma_CUB_dom_sf"/>
</dbReference>
<sequence length="416" mass="46865">LLLCTAALASSQECRTNYQLMGDGRCIRPVILNQTGQYGVMMAEAYNSCKKDGAYLPIIRSEEENTMFNGIVEHFVLLRQYLHYFLGLVCNAETHRYEWMDGSKVTYTKGYTDLSYDCVEIDLHPYSYPYGNFWPLINVTGSLQWTALCVDEARNDRCGDYESMENFDEEDEACFKIFTEAMTWNDAQAKCASDFGSLATINSEQENKFFWRSAVANNVLTDMHIGAYQQSENSDVWQWIEDNSFINGSVYNNFAGVFPIPGGGSCVAMLTESSSAKWMNEDCDDQKLPFLCRRTSLTTSPECPEVPPKAGEDIFPPGFPHPSTPCEYTLVVAAGSVVQLDILALEAIPYIDFLEIYEGAVGSNMLANLTDTKPSPSTYTTKSSNVMRVNWKPVLYRPPQPYRGFRIQYRAIAKGQ</sequence>